<dbReference type="HAMAP" id="MF_01499">
    <property type="entry name" value="DacA"/>
    <property type="match status" value="1"/>
</dbReference>
<evidence type="ECO:0000256" key="2">
    <source>
        <dbReference type="ARBA" id="ARBA00022475"/>
    </source>
</evidence>
<dbReference type="InterPro" id="IPR050338">
    <property type="entry name" value="DisA"/>
</dbReference>
<keyword evidence="7 10" id="KW-0067">ATP-binding</keyword>
<dbReference type="GO" id="GO:0106408">
    <property type="term" value="F:diadenylate cyclase activity"/>
    <property type="evidence" value="ECO:0007669"/>
    <property type="project" value="UniProtKB-EC"/>
</dbReference>
<keyword evidence="3 10" id="KW-0808">Transferase</keyword>
<evidence type="ECO:0000313" key="13">
    <source>
        <dbReference type="Proteomes" id="UP000003136"/>
    </source>
</evidence>
<feature type="transmembrane region" description="Helical" evidence="10">
    <location>
        <begin position="74"/>
        <end position="93"/>
    </location>
</feature>
<comment type="catalytic activity">
    <reaction evidence="1 10">
        <text>2 ATP = 3',3'-c-di-AMP + 2 diphosphate</text>
        <dbReference type="Rhea" id="RHEA:35655"/>
        <dbReference type="ChEBI" id="CHEBI:30616"/>
        <dbReference type="ChEBI" id="CHEBI:33019"/>
        <dbReference type="ChEBI" id="CHEBI:71500"/>
        <dbReference type="EC" id="2.7.7.85"/>
    </reaction>
</comment>
<dbReference type="PANTHER" id="PTHR34185">
    <property type="entry name" value="DIADENYLATE CYCLASE"/>
    <property type="match status" value="1"/>
</dbReference>
<evidence type="ECO:0000256" key="1">
    <source>
        <dbReference type="ARBA" id="ARBA00000877"/>
    </source>
</evidence>
<dbReference type="STRING" id="483218.BACPEC_02936"/>
<proteinExistence type="inferred from homology"/>
<reference evidence="12 13" key="1">
    <citation type="submission" date="2008-11" db="EMBL/GenBank/DDBJ databases">
        <title>Draft genome sequence of Bacteroides pectinophilus (ATCC 43243).</title>
        <authorList>
            <person name="Sudarsanam P."/>
            <person name="Ley R."/>
            <person name="Guruge J."/>
            <person name="Turnbaugh P.J."/>
            <person name="Mahowald M."/>
            <person name="Liep D."/>
            <person name="Gordon J."/>
        </authorList>
    </citation>
    <scope>NUCLEOTIDE SEQUENCE [LARGE SCALE GENOMIC DNA]</scope>
    <source>
        <strain evidence="12 13">ATCC 43243</strain>
    </source>
</reference>
<keyword evidence="13" id="KW-1185">Reference proteome</keyword>
<dbReference type="GO" id="GO:0006171">
    <property type="term" value="P:cAMP biosynthetic process"/>
    <property type="evidence" value="ECO:0007669"/>
    <property type="project" value="InterPro"/>
</dbReference>
<sequence>MEDTVTAINSLLQQYSLYIPQITWTDVIEIIIIAYVLYNVLIWIKDTRAWALLKGIIIVVALVMIAVLLNLRTILWIAGKAISVGIIAIVIIFQPELRRALEQLGRKRVFTGLFGFDFGRPQQDRFSSRTVEEIINATYELAKDKTGALIVIEQDMLLSEYEQSGIELDAVVSSQLLINIFEHNTPLHDGAVIVRGDRIVSATCYLTLSDSNAISKELGTRHRAAVGGSENFDCFIIVVSEETGYVSVAVGGELIRNIEGEELRSKLEYIRHKTMDVKSFRLWKGRLKSEGKIVE</sequence>
<dbReference type="GO" id="GO:0004016">
    <property type="term" value="F:adenylate cyclase activity"/>
    <property type="evidence" value="ECO:0007669"/>
    <property type="project" value="UniProtKB-UniRule"/>
</dbReference>
<keyword evidence="9 10" id="KW-0472">Membrane</keyword>
<keyword evidence="4 10" id="KW-0812">Transmembrane</keyword>
<comment type="similarity">
    <text evidence="10">Belongs to the adenylate cyclase family. DacA/CdaA subfamily.</text>
</comment>
<organism evidence="12 13">
    <name type="scientific">[Bacteroides] pectinophilus ATCC 43243</name>
    <dbReference type="NCBI Taxonomy" id="483218"/>
    <lineage>
        <taxon>Bacteria</taxon>
        <taxon>Bacillati</taxon>
        <taxon>Bacillota</taxon>
        <taxon>Clostridia</taxon>
        <taxon>Eubacteriales</taxon>
    </lineage>
</organism>
<comment type="caution">
    <text evidence="12">The sequence shown here is derived from an EMBL/GenBank/DDBJ whole genome shotgun (WGS) entry which is preliminary data.</text>
</comment>
<reference evidence="12 13" key="2">
    <citation type="submission" date="2008-11" db="EMBL/GenBank/DDBJ databases">
        <authorList>
            <person name="Fulton L."/>
            <person name="Clifton S."/>
            <person name="Fulton B."/>
            <person name="Xu J."/>
            <person name="Minx P."/>
            <person name="Pepin K.H."/>
            <person name="Johnson M."/>
            <person name="Bhonagiri V."/>
            <person name="Nash W.E."/>
            <person name="Mardis E.R."/>
            <person name="Wilson R.K."/>
        </authorList>
    </citation>
    <scope>NUCLEOTIDE SEQUENCE [LARGE SCALE GENOMIC DNA]</scope>
    <source>
        <strain evidence="12 13">ATCC 43243</strain>
    </source>
</reference>
<dbReference type="PANTHER" id="PTHR34185:SF1">
    <property type="entry name" value="DIADENYLATE CYCLASE"/>
    <property type="match status" value="1"/>
</dbReference>
<dbReference type="AlphaFoldDB" id="B7AW36"/>
<dbReference type="SUPFAM" id="SSF143597">
    <property type="entry name" value="YojJ-like"/>
    <property type="match status" value="1"/>
</dbReference>
<dbReference type="Pfam" id="PF19293">
    <property type="entry name" value="CdaA_N"/>
    <property type="match status" value="1"/>
</dbReference>
<evidence type="ECO:0000256" key="6">
    <source>
        <dbReference type="ARBA" id="ARBA00022741"/>
    </source>
</evidence>
<protein>
    <recommendedName>
        <fullName evidence="10">Diadenylate cyclase</fullName>
        <shortName evidence="10">DAC</shortName>
        <ecNumber evidence="10">2.7.7.85</ecNumber>
    </recommendedName>
    <alternativeName>
        <fullName evidence="10">Cyclic-di-AMP synthase</fullName>
        <shortName evidence="10">c-di-AMP synthase</shortName>
    </alternativeName>
</protein>
<comment type="subunit">
    <text evidence="10">Probably a homodimer.</text>
</comment>
<dbReference type="eggNOG" id="COG1624">
    <property type="taxonomic scope" value="Bacteria"/>
</dbReference>
<keyword evidence="2 10" id="KW-1003">Cell membrane</keyword>
<evidence type="ECO:0000259" key="11">
    <source>
        <dbReference type="PROSITE" id="PS51794"/>
    </source>
</evidence>
<keyword evidence="8 10" id="KW-1133">Transmembrane helix</keyword>
<dbReference type="FunFam" id="3.40.1700.10:FF:000002">
    <property type="entry name" value="Diadenylate cyclase"/>
    <property type="match status" value="1"/>
</dbReference>
<feature type="domain" description="DAC" evidence="11">
    <location>
        <begin position="94"/>
        <end position="260"/>
    </location>
</feature>
<name>B7AW36_9FIRM</name>
<accession>B7AW36</accession>
<keyword evidence="5 10" id="KW-0548">Nucleotidyltransferase</keyword>
<dbReference type="GO" id="GO:0005524">
    <property type="term" value="F:ATP binding"/>
    <property type="evidence" value="ECO:0007669"/>
    <property type="project" value="UniProtKB-UniRule"/>
</dbReference>
<dbReference type="EMBL" id="ABVQ01000037">
    <property type="protein sequence ID" value="EEC56427.1"/>
    <property type="molecule type" value="Genomic_DNA"/>
</dbReference>
<dbReference type="PROSITE" id="PS51794">
    <property type="entry name" value="DAC"/>
    <property type="match status" value="1"/>
</dbReference>
<evidence type="ECO:0000256" key="10">
    <source>
        <dbReference type="HAMAP-Rule" id="MF_01499"/>
    </source>
</evidence>
<feature type="transmembrane region" description="Helical" evidence="10">
    <location>
        <begin position="22"/>
        <end position="44"/>
    </location>
</feature>
<dbReference type="Pfam" id="PF02457">
    <property type="entry name" value="DAC"/>
    <property type="match status" value="1"/>
</dbReference>
<dbReference type="InterPro" id="IPR034701">
    <property type="entry name" value="CdaA"/>
</dbReference>
<dbReference type="HOGENOM" id="CLU_038561_0_1_9"/>
<comment type="caution">
    <text evidence="10">Lacks conserved residue(s) required for the propagation of feature annotation.</text>
</comment>
<dbReference type="EC" id="2.7.7.85" evidence="10"/>
<dbReference type="InterPro" id="IPR045585">
    <property type="entry name" value="CdaA_N"/>
</dbReference>
<evidence type="ECO:0000256" key="3">
    <source>
        <dbReference type="ARBA" id="ARBA00022679"/>
    </source>
</evidence>
<evidence type="ECO:0000313" key="12">
    <source>
        <dbReference type="EMBL" id="EEC56427.1"/>
    </source>
</evidence>
<comment type="function">
    <text evidence="10">Catalyzes the condensation of 2 ATP molecules into cyclic di-AMP (c-di-AMP), a second messenger used to regulate differing processes in different bacteria.</text>
</comment>
<evidence type="ECO:0000256" key="8">
    <source>
        <dbReference type="ARBA" id="ARBA00022989"/>
    </source>
</evidence>
<gene>
    <name evidence="10" type="primary">dacA</name>
    <name evidence="12" type="ORF">BACPEC_02936</name>
</gene>
<evidence type="ECO:0000256" key="7">
    <source>
        <dbReference type="ARBA" id="ARBA00022840"/>
    </source>
</evidence>
<dbReference type="PIRSF" id="PIRSF004793">
    <property type="entry name" value="UCP004793"/>
    <property type="match status" value="1"/>
</dbReference>
<dbReference type="Proteomes" id="UP000003136">
    <property type="component" value="Unassembled WGS sequence"/>
</dbReference>
<dbReference type="NCBIfam" id="TIGR00159">
    <property type="entry name" value="diadenylate cyclase CdaA"/>
    <property type="match status" value="1"/>
</dbReference>
<evidence type="ECO:0000256" key="4">
    <source>
        <dbReference type="ARBA" id="ARBA00022692"/>
    </source>
</evidence>
<evidence type="ECO:0000256" key="5">
    <source>
        <dbReference type="ARBA" id="ARBA00022695"/>
    </source>
</evidence>
<evidence type="ECO:0000256" key="9">
    <source>
        <dbReference type="ARBA" id="ARBA00023136"/>
    </source>
</evidence>
<dbReference type="Gene3D" id="3.40.1700.10">
    <property type="entry name" value="DNA integrity scanning protein, DisA, N-terminal domain"/>
    <property type="match status" value="1"/>
</dbReference>
<feature type="transmembrane region" description="Helical" evidence="10">
    <location>
        <begin position="51"/>
        <end position="68"/>
    </location>
</feature>
<dbReference type="InterPro" id="IPR036888">
    <property type="entry name" value="DNA_integrity_DisA_N_sf"/>
</dbReference>
<dbReference type="InterPro" id="IPR003390">
    <property type="entry name" value="DNA_integrity_scan_DisA_N"/>
</dbReference>
<keyword evidence="6 10" id="KW-0547">Nucleotide-binding</keyword>
<dbReference type="InterPro" id="IPR014046">
    <property type="entry name" value="C-di-AMP_synthase"/>
</dbReference>